<feature type="domain" description="MORF/ORRM1/DAG-like MORF" evidence="4">
    <location>
        <begin position="95"/>
        <end position="188"/>
    </location>
</feature>
<dbReference type="InterPro" id="IPR039206">
    <property type="entry name" value="MORF/ORRM1/DAG-like"/>
</dbReference>
<comment type="caution">
    <text evidence="5">The sequence shown here is derived from an EMBL/GenBank/DDBJ whole genome shotgun (WGS) entry which is preliminary data.</text>
</comment>
<evidence type="ECO:0000256" key="3">
    <source>
        <dbReference type="SAM" id="MobiDB-lite"/>
    </source>
</evidence>
<evidence type="ECO:0000259" key="4">
    <source>
        <dbReference type="Pfam" id="PF21864"/>
    </source>
</evidence>
<proteinExistence type="predicted"/>
<feature type="compositionally biased region" description="Basic and acidic residues" evidence="3">
    <location>
        <begin position="422"/>
        <end position="432"/>
    </location>
</feature>
<evidence type="ECO:0000256" key="2">
    <source>
        <dbReference type="ARBA" id="ARBA00022946"/>
    </source>
</evidence>
<dbReference type="FunCoup" id="A0A7J7CGK5">
    <property type="interactions" value="917"/>
</dbReference>
<name>A0A7J7CGK5_TRIWF</name>
<accession>A0A7J7CGK5</accession>
<feature type="compositionally biased region" description="Low complexity" evidence="3">
    <location>
        <begin position="306"/>
        <end position="322"/>
    </location>
</feature>
<feature type="compositionally biased region" description="Polar residues" evidence="3">
    <location>
        <begin position="330"/>
        <end position="346"/>
    </location>
</feature>
<dbReference type="GO" id="GO:0016554">
    <property type="term" value="P:cytidine to uridine editing"/>
    <property type="evidence" value="ECO:0007669"/>
    <property type="project" value="InterPro"/>
</dbReference>
<organism evidence="5 6">
    <name type="scientific">Tripterygium wilfordii</name>
    <name type="common">Thunder God vine</name>
    <dbReference type="NCBI Taxonomy" id="458696"/>
    <lineage>
        <taxon>Eukaryota</taxon>
        <taxon>Viridiplantae</taxon>
        <taxon>Streptophyta</taxon>
        <taxon>Embryophyta</taxon>
        <taxon>Tracheophyta</taxon>
        <taxon>Spermatophyta</taxon>
        <taxon>Magnoliopsida</taxon>
        <taxon>eudicotyledons</taxon>
        <taxon>Gunneridae</taxon>
        <taxon>Pentapetalae</taxon>
        <taxon>rosids</taxon>
        <taxon>fabids</taxon>
        <taxon>Celastrales</taxon>
        <taxon>Celastraceae</taxon>
        <taxon>Tripterygium</taxon>
    </lineage>
</organism>
<dbReference type="Proteomes" id="UP000593562">
    <property type="component" value="Unassembled WGS sequence"/>
</dbReference>
<dbReference type="EMBL" id="JAAARO010000017">
    <property type="protein sequence ID" value="KAF5733185.1"/>
    <property type="molecule type" value="Genomic_DNA"/>
</dbReference>
<evidence type="ECO:0000256" key="1">
    <source>
        <dbReference type="ARBA" id="ARBA00022664"/>
    </source>
</evidence>
<sequence length="458" mass="51863">MALHFLRVRRALATVSSLHRSLPSTIPSIASSPLLEKSTPLSSSLATIFCKPRSFSLTRVSFFSSSPSTRSSPPRVWKEGEEITPDMVLFEGCDYNHWLITVDFPKEAKPPPEEMVRTYEEICAKGLNISLDEAKKRMYACSTTTYEGFQAIMTEEESEKFRDIPQVVFVLPDSYIDPVNKEYGGDKYENGVITHRPPPVQYHRTSGRFRDQRNRNADRGRYDQRGGQAPNQQGYNQQGDGRNYGASQNYSPQQNYPPQQNYGPPQQNYSQPQQNFGPPRQHYSQPQQNFGPPQQNYSQPRQNYDSPPQQNYGPPQQNYSQPRQNYDGPPQQNHSVPQQNYSGFSDQESKRGPMPSSHQGNHPQGGPTNNNLQEQREFPQGSRREYAPPGQGGYAGDNRDHGQTQGQMQGANPDYGQGFSHVEQRNAQREQRNYMAMGQTGPDQLDENCSTNIRVLAG</sequence>
<feature type="compositionally biased region" description="Basic and acidic residues" evidence="3">
    <location>
        <begin position="374"/>
        <end position="386"/>
    </location>
</feature>
<feature type="region of interest" description="Disordered" evidence="3">
    <location>
        <begin position="182"/>
        <end position="450"/>
    </location>
</feature>
<gene>
    <name evidence="5" type="ORF">HS088_TW17G00724</name>
</gene>
<feature type="compositionally biased region" description="Polar residues" evidence="3">
    <location>
        <begin position="356"/>
        <end position="373"/>
    </location>
</feature>
<feature type="compositionally biased region" description="Polar residues" evidence="3">
    <location>
        <begin position="229"/>
        <end position="240"/>
    </location>
</feature>
<feature type="compositionally biased region" description="Low complexity" evidence="3">
    <location>
        <begin position="247"/>
        <end position="275"/>
    </location>
</feature>
<dbReference type="InterPro" id="IPR054059">
    <property type="entry name" value="MORF/ORRM1/DAG-like_MORF"/>
</dbReference>
<feature type="compositionally biased region" description="Basic and acidic residues" evidence="3">
    <location>
        <begin position="208"/>
        <end position="224"/>
    </location>
</feature>
<evidence type="ECO:0000313" key="5">
    <source>
        <dbReference type="EMBL" id="KAF5733185.1"/>
    </source>
</evidence>
<keyword evidence="2" id="KW-0809">Transit peptide</keyword>
<keyword evidence="6" id="KW-1185">Reference proteome</keyword>
<dbReference type="InParanoid" id="A0A7J7CGK5"/>
<evidence type="ECO:0000313" key="6">
    <source>
        <dbReference type="Proteomes" id="UP000593562"/>
    </source>
</evidence>
<dbReference type="PANTHER" id="PTHR31346">
    <property type="entry name" value="MULTIPLE ORGANELLAR RNA EDITING FACTOR 2, CHLOROPLASTIC-RELATED-RELATED"/>
    <property type="match status" value="1"/>
</dbReference>
<dbReference type="PANTHER" id="PTHR31346:SF5">
    <property type="entry name" value="MULTIPLE ORGANELLAR RNA EDITING FACTOR 1, MITOCHONDRIAL"/>
    <property type="match status" value="1"/>
</dbReference>
<reference evidence="5 6" key="1">
    <citation type="journal article" date="2020" name="Nat. Commun.">
        <title>Genome of Tripterygium wilfordii and identification of cytochrome P450 involved in triptolide biosynthesis.</title>
        <authorList>
            <person name="Tu L."/>
            <person name="Su P."/>
            <person name="Zhang Z."/>
            <person name="Gao L."/>
            <person name="Wang J."/>
            <person name="Hu T."/>
            <person name="Zhou J."/>
            <person name="Zhang Y."/>
            <person name="Zhao Y."/>
            <person name="Liu Y."/>
            <person name="Song Y."/>
            <person name="Tong Y."/>
            <person name="Lu Y."/>
            <person name="Yang J."/>
            <person name="Xu C."/>
            <person name="Jia M."/>
            <person name="Peters R.J."/>
            <person name="Huang L."/>
            <person name="Gao W."/>
        </authorList>
    </citation>
    <scope>NUCLEOTIDE SEQUENCE [LARGE SCALE GENOMIC DNA]</scope>
    <source>
        <strain evidence="6">cv. XIE 37</strain>
        <tissue evidence="5">Leaf</tissue>
    </source>
</reference>
<dbReference type="Pfam" id="PF21864">
    <property type="entry name" value="MORF_dom"/>
    <property type="match status" value="1"/>
</dbReference>
<dbReference type="AlphaFoldDB" id="A0A7J7CGK5"/>
<dbReference type="GO" id="GO:0006397">
    <property type="term" value="P:mRNA processing"/>
    <property type="evidence" value="ECO:0007669"/>
    <property type="project" value="UniProtKB-KW"/>
</dbReference>
<dbReference type="GO" id="GO:0080156">
    <property type="term" value="P:mitochondrial mRNA modification"/>
    <property type="evidence" value="ECO:0007669"/>
    <property type="project" value="TreeGrafter"/>
</dbReference>
<dbReference type="GO" id="GO:0005739">
    <property type="term" value="C:mitochondrion"/>
    <property type="evidence" value="ECO:0007669"/>
    <property type="project" value="TreeGrafter"/>
</dbReference>
<feature type="compositionally biased region" description="Low complexity" evidence="3">
    <location>
        <begin position="285"/>
        <end position="296"/>
    </location>
</feature>
<keyword evidence="1" id="KW-0507">mRNA processing</keyword>
<protein>
    <recommendedName>
        <fullName evidence="4">MORF/ORRM1/DAG-like MORF domain-containing protein</fullName>
    </recommendedName>
</protein>